<evidence type="ECO:0000256" key="1">
    <source>
        <dbReference type="SAM" id="MobiDB-lite"/>
    </source>
</evidence>
<sequence length="109" mass="12211">MAALLIAAGIALVEKVDQKRQARKDKKLQDELRYKELQHETMARSKGGEMQRRDSESDSEDEGARRIRRDRKTEVLSPPSSEMMVQTIGIGVVRTDVHGYNGAGAVQET</sequence>
<keyword evidence="3" id="KW-1185">Reference proteome</keyword>
<organism evidence="2 3">
    <name type="scientific">Recurvomyces mirabilis</name>
    <dbReference type="NCBI Taxonomy" id="574656"/>
    <lineage>
        <taxon>Eukaryota</taxon>
        <taxon>Fungi</taxon>
        <taxon>Dikarya</taxon>
        <taxon>Ascomycota</taxon>
        <taxon>Pezizomycotina</taxon>
        <taxon>Dothideomycetes</taxon>
        <taxon>Dothideomycetidae</taxon>
        <taxon>Mycosphaerellales</taxon>
        <taxon>Teratosphaeriaceae</taxon>
        <taxon>Recurvomyces</taxon>
    </lineage>
</organism>
<evidence type="ECO:0000313" key="2">
    <source>
        <dbReference type="EMBL" id="KAK3671020.1"/>
    </source>
</evidence>
<reference evidence="2" key="1">
    <citation type="submission" date="2023-07" db="EMBL/GenBank/DDBJ databases">
        <title>Black Yeasts Isolated from many extreme environments.</title>
        <authorList>
            <person name="Coleine C."/>
            <person name="Stajich J.E."/>
            <person name="Selbmann L."/>
        </authorList>
    </citation>
    <scope>NUCLEOTIDE SEQUENCE</scope>
    <source>
        <strain evidence="2">CCFEE 5485</strain>
    </source>
</reference>
<feature type="region of interest" description="Disordered" evidence="1">
    <location>
        <begin position="18"/>
        <end position="82"/>
    </location>
</feature>
<dbReference type="Proteomes" id="UP001274830">
    <property type="component" value="Unassembled WGS sequence"/>
</dbReference>
<dbReference type="AlphaFoldDB" id="A0AAE0WIK8"/>
<comment type="caution">
    <text evidence="2">The sequence shown here is derived from an EMBL/GenBank/DDBJ whole genome shotgun (WGS) entry which is preliminary data.</text>
</comment>
<evidence type="ECO:0000313" key="3">
    <source>
        <dbReference type="Proteomes" id="UP001274830"/>
    </source>
</evidence>
<proteinExistence type="predicted"/>
<protein>
    <submittedName>
        <fullName evidence="2">Uncharacterized protein</fullName>
    </submittedName>
</protein>
<feature type="compositionally biased region" description="Basic and acidic residues" evidence="1">
    <location>
        <begin position="27"/>
        <end position="56"/>
    </location>
</feature>
<gene>
    <name evidence="2" type="ORF">LTR78_009138</name>
</gene>
<accession>A0AAE0WIK8</accession>
<name>A0AAE0WIK8_9PEZI</name>
<dbReference type="EMBL" id="JAUTXT010000048">
    <property type="protein sequence ID" value="KAK3671020.1"/>
    <property type="molecule type" value="Genomic_DNA"/>
</dbReference>